<reference evidence="6 7" key="1">
    <citation type="submission" date="2018-10" db="EMBL/GenBank/DDBJ databases">
        <title>Isolation, diversity and antifungal activity of actinobacteria from wheat.</title>
        <authorList>
            <person name="Han C."/>
        </authorList>
    </citation>
    <scope>NUCLEOTIDE SEQUENCE [LARGE SCALE GENOMIC DNA]</scope>
    <source>
        <strain evidence="6 7">NEAU-YY56</strain>
    </source>
</reference>
<organism evidence="6 7">
    <name type="scientific">Cellulomonas triticagri</name>
    <dbReference type="NCBI Taxonomy" id="2483352"/>
    <lineage>
        <taxon>Bacteria</taxon>
        <taxon>Bacillati</taxon>
        <taxon>Actinomycetota</taxon>
        <taxon>Actinomycetes</taxon>
        <taxon>Micrococcales</taxon>
        <taxon>Cellulomonadaceae</taxon>
        <taxon>Cellulomonas</taxon>
    </lineage>
</organism>
<dbReference type="GO" id="GO:0004674">
    <property type="term" value="F:protein serine/threonine kinase activity"/>
    <property type="evidence" value="ECO:0007669"/>
    <property type="project" value="TreeGrafter"/>
</dbReference>
<dbReference type="InterPro" id="IPR052028">
    <property type="entry name" value="HipA_Ser/Thr_kinase"/>
</dbReference>
<keyword evidence="3" id="KW-0418">Kinase</keyword>
<dbReference type="Gene3D" id="1.10.1070.20">
    <property type="match status" value="1"/>
</dbReference>
<keyword evidence="2" id="KW-0808">Transferase</keyword>
<evidence type="ECO:0000256" key="3">
    <source>
        <dbReference type="ARBA" id="ARBA00022777"/>
    </source>
</evidence>
<accession>A0A3M2IYJ4</accession>
<dbReference type="Pfam" id="PF13657">
    <property type="entry name" value="Couple_hipA"/>
    <property type="match status" value="1"/>
</dbReference>
<dbReference type="Proteomes" id="UP000269289">
    <property type="component" value="Unassembled WGS sequence"/>
</dbReference>
<gene>
    <name evidence="6" type="ORF">EBM89_17920</name>
</gene>
<dbReference type="GO" id="GO:0005829">
    <property type="term" value="C:cytosol"/>
    <property type="evidence" value="ECO:0007669"/>
    <property type="project" value="TreeGrafter"/>
</dbReference>
<evidence type="ECO:0000256" key="1">
    <source>
        <dbReference type="ARBA" id="ARBA00010164"/>
    </source>
</evidence>
<dbReference type="Pfam" id="PF07804">
    <property type="entry name" value="HipA_C"/>
    <property type="match status" value="1"/>
</dbReference>
<evidence type="ECO:0000259" key="5">
    <source>
        <dbReference type="Pfam" id="PF13657"/>
    </source>
</evidence>
<dbReference type="AlphaFoldDB" id="A0A3M2IYJ4"/>
<dbReference type="PANTHER" id="PTHR37419:SF1">
    <property type="entry name" value="SERINE_THREONINE-PROTEIN KINASE TOXIN HIPA"/>
    <property type="match status" value="1"/>
</dbReference>
<evidence type="ECO:0000259" key="4">
    <source>
        <dbReference type="Pfam" id="PF07804"/>
    </source>
</evidence>
<dbReference type="EMBL" id="RFFI01000136">
    <property type="protein sequence ID" value="RMI04720.1"/>
    <property type="molecule type" value="Genomic_DNA"/>
</dbReference>
<evidence type="ECO:0000313" key="6">
    <source>
        <dbReference type="EMBL" id="RMI04720.1"/>
    </source>
</evidence>
<evidence type="ECO:0000256" key="2">
    <source>
        <dbReference type="ARBA" id="ARBA00022679"/>
    </source>
</evidence>
<evidence type="ECO:0000313" key="7">
    <source>
        <dbReference type="Proteomes" id="UP000269289"/>
    </source>
</evidence>
<comment type="similarity">
    <text evidence="1">Belongs to the HipA Ser/Thr kinase family.</text>
</comment>
<dbReference type="NCBIfam" id="TIGR03071">
    <property type="entry name" value="couple_hipA"/>
    <property type="match status" value="1"/>
</dbReference>
<protein>
    <submittedName>
        <fullName evidence="6">Type II toxin-antitoxin system HipA family toxin</fullName>
    </submittedName>
</protein>
<sequence>MRTPRRLAVLLAGREVAQIERTRAGVLRLTYGSDARGATATPLSLSLRPSVGTFTGDRVENYLRGLLPDNERVLRSIASEFGADARDPLSLLAVLGKDCAGAVQFCLPDDVEPTRSRDGALVLLTDADIEMRLAEMRTDEDAGWVMPGEHWSLGGSQQKFALRRTADGWAEAQGAEATSHIVKPGIYRMTAQALVEHVSMRAAAACGIDAASTEYLTFKSESAIVVTRFDRASTGEAGLVRLHQEDLCQALGVGEKYEDYGGPTADDLIRLLRDRSRTARDAAANVERFVDALVFNTLIAAPDGHARNYAVLLDADSVRLAPVFDVASGLAYSYRDDTARALAMSVAGEFDPAAVTRDTWRRFADENRLDVDDVLDRLDRYADTIPSAMRSALAEVDDWDRSAIALADRLLPAVEAHLAERT</sequence>
<dbReference type="PANTHER" id="PTHR37419">
    <property type="entry name" value="SERINE/THREONINE-PROTEIN KINASE TOXIN HIPA"/>
    <property type="match status" value="1"/>
</dbReference>
<feature type="domain" description="HipA-like C-terminal" evidence="4">
    <location>
        <begin position="151"/>
        <end position="388"/>
    </location>
</feature>
<comment type="caution">
    <text evidence="6">The sequence shown here is derived from an EMBL/GenBank/DDBJ whole genome shotgun (WGS) entry which is preliminary data.</text>
</comment>
<proteinExistence type="inferred from homology"/>
<dbReference type="InterPro" id="IPR017508">
    <property type="entry name" value="HipA_N1"/>
</dbReference>
<keyword evidence="7" id="KW-1185">Reference proteome</keyword>
<name>A0A3M2IYJ4_9CELL</name>
<dbReference type="InterPro" id="IPR012893">
    <property type="entry name" value="HipA-like_C"/>
</dbReference>
<feature type="domain" description="HipA N-terminal subdomain 1" evidence="5">
    <location>
        <begin position="7"/>
        <end position="105"/>
    </location>
</feature>
<dbReference type="RefSeq" id="WP_122150996.1">
    <property type="nucleotide sequence ID" value="NZ_RFFI01000136.1"/>
</dbReference>
<dbReference type="OrthoDB" id="3182374at2"/>